<dbReference type="KEGG" id="aco:Amico_1201"/>
<accession>D5EFJ1</accession>
<dbReference type="InterPro" id="IPR007055">
    <property type="entry name" value="BON_dom"/>
</dbReference>
<evidence type="ECO:0000313" key="5">
    <source>
        <dbReference type="EMBL" id="ADE57323.1"/>
    </source>
</evidence>
<dbReference type="Pfam" id="PF00263">
    <property type="entry name" value="Secretin"/>
    <property type="match status" value="1"/>
</dbReference>
<sequence length="384" mass="42082">MACLKRKLWVFFAVVFLTVVVGALPVLAATYHLDVGDSAVLKYQNVKRMSVGNPDVLDAIPLDNNQVLLTGKVEGGAALIVWDAAGMHMEKILVHPSIEAPSWELKELLQAENIDVTVRGGAVVLEGKVKTPRDRLRAVAIAGAFGEKVINLLEVDSAPQIKLRAVVMEVKKKDGDALGMKRLEGQEGTFWGIFDLTPDTGHMLDYTKGAHYSAKINAWINALVENKEAKILSRPYLTTLSGEEASLNVGGEIPVPVGVDNNEIKIEWKPYGVIMKFTPELDGIGEIWLTFEAEVSEIDWENAIETQGIKIPAIRTRKIANKVRLGHNESLVVGGLLDNKQSKLVKKIPLLGDIPIIGELFKSREFTNDETELVITVTPEVVAL</sequence>
<dbReference type="RefSeq" id="WP_013048586.1">
    <property type="nucleotide sequence ID" value="NC_014011.1"/>
</dbReference>
<dbReference type="STRING" id="572547.Amico_1201"/>
<dbReference type="eggNOG" id="COG4964">
    <property type="taxonomic scope" value="Bacteria"/>
</dbReference>
<dbReference type="GO" id="GO:0009306">
    <property type="term" value="P:protein secretion"/>
    <property type="evidence" value="ECO:0007669"/>
    <property type="project" value="InterPro"/>
</dbReference>
<dbReference type="OrthoDB" id="9775455at2"/>
<feature type="domain" description="BON" evidence="3">
    <location>
        <begin position="108"/>
        <end position="155"/>
    </location>
</feature>
<evidence type="ECO:0000259" key="4">
    <source>
        <dbReference type="Pfam" id="PF13629"/>
    </source>
</evidence>
<organism evidence="5 6">
    <name type="scientific">Aminobacterium colombiense (strain DSM 12261 / ALA-1)</name>
    <dbReference type="NCBI Taxonomy" id="572547"/>
    <lineage>
        <taxon>Bacteria</taxon>
        <taxon>Thermotogati</taxon>
        <taxon>Synergistota</taxon>
        <taxon>Synergistia</taxon>
        <taxon>Synergistales</taxon>
        <taxon>Aminobacteriaceae</taxon>
        <taxon>Aminobacterium</taxon>
    </lineage>
</organism>
<reference evidence="5 6" key="1">
    <citation type="journal article" date="2010" name="Stand. Genomic Sci.">
        <title>Complete genome sequence of Aminobacterium colombiense type strain (ALA-1).</title>
        <authorList>
            <person name="Chertkov O."/>
            <person name="Sikorski J."/>
            <person name="Brambilla E."/>
            <person name="Lapidus A."/>
            <person name="Copeland A."/>
            <person name="Glavina Del Rio T."/>
            <person name="Nolan M."/>
            <person name="Lucas S."/>
            <person name="Tice H."/>
            <person name="Cheng J.F."/>
            <person name="Han C."/>
            <person name="Detter J.C."/>
            <person name="Bruce D."/>
            <person name="Tapia R."/>
            <person name="Goodwin L."/>
            <person name="Pitluck S."/>
            <person name="Liolios K."/>
            <person name="Ivanova N."/>
            <person name="Mavromatis K."/>
            <person name="Ovchinnikova G."/>
            <person name="Pati A."/>
            <person name="Chen A."/>
            <person name="Palaniappan K."/>
            <person name="Land M."/>
            <person name="Hauser L."/>
            <person name="Chang Y.J."/>
            <person name="Jeffries C.D."/>
            <person name="Spring S."/>
            <person name="Rohde M."/>
            <person name="Goker M."/>
            <person name="Bristow J."/>
            <person name="Eisen J.A."/>
            <person name="Markowitz V."/>
            <person name="Hugenholtz P."/>
            <person name="Kyrpides N.C."/>
            <person name="Klenk H.P."/>
        </authorList>
    </citation>
    <scope>NUCLEOTIDE SEQUENCE [LARGE SCALE GENOMIC DNA]</scope>
    <source>
        <strain evidence="6">DSM 12261 / ALA-1</strain>
    </source>
</reference>
<dbReference type="PRINTS" id="PR00811">
    <property type="entry name" value="BCTERIALGSPD"/>
</dbReference>
<dbReference type="PANTHER" id="PTHR30332">
    <property type="entry name" value="PROBABLE GENERAL SECRETION PATHWAY PROTEIN D"/>
    <property type="match status" value="1"/>
</dbReference>
<dbReference type="InterPro" id="IPR001775">
    <property type="entry name" value="GspD/PilQ"/>
</dbReference>
<feature type="domain" description="Type II/III secretion system secretin-like" evidence="2">
    <location>
        <begin position="222"/>
        <end position="382"/>
    </location>
</feature>
<dbReference type="AlphaFoldDB" id="D5EFJ1"/>
<dbReference type="InterPro" id="IPR032789">
    <property type="entry name" value="T2SS-T3SS_pil_N"/>
</dbReference>
<gene>
    <name evidence="5" type="ordered locus">Amico_1201</name>
</gene>
<dbReference type="InterPro" id="IPR004846">
    <property type="entry name" value="T2SS/T3SS_dom"/>
</dbReference>
<evidence type="ECO:0000313" key="6">
    <source>
        <dbReference type="Proteomes" id="UP000002366"/>
    </source>
</evidence>
<proteinExistence type="inferred from homology"/>
<keyword evidence="6" id="KW-1185">Reference proteome</keyword>
<dbReference type="InterPro" id="IPR050810">
    <property type="entry name" value="Bact_Secretion_Sys_Channel"/>
</dbReference>
<dbReference type="Pfam" id="PF13629">
    <property type="entry name" value="T2SS-T3SS_pil_N"/>
    <property type="match status" value="1"/>
</dbReference>
<protein>
    <submittedName>
        <fullName evidence="5">Type II and III secretion system protein</fullName>
    </submittedName>
</protein>
<dbReference type="HOGENOM" id="CLU_017952_2_0_0"/>
<evidence type="ECO:0000259" key="2">
    <source>
        <dbReference type="Pfam" id="PF00263"/>
    </source>
</evidence>
<feature type="domain" description="Pilus formation protein N-terminal" evidence="4">
    <location>
        <begin position="28"/>
        <end position="93"/>
    </location>
</feature>
<evidence type="ECO:0000259" key="3">
    <source>
        <dbReference type="Pfam" id="PF04972"/>
    </source>
</evidence>
<comment type="similarity">
    <text evidence="1">Belongs to the bacterial secretin family.</text>
</comment>
<dbReference type="Pfam" id="PF04972">
    <property type="entry name" value="BON"/>
    <property type="match status" value="1"/>
</dbReference>
<dbReference type="GO" id="GO:0015627">
    <property type="term" value="C:type II protein secretion system complex"/>
    <property type="evidence" value="ECO:0007669"/>
    <property type="project" value="TreeGrafter"/>
</dbReference>
<evidence type="ECO:0000256" key="1">
    <source>
        <dbReference type="RuleBase" id="RU004003"/>
    </source>
</evidence>
<dbReference type="Proteomes" id="UP000002366">
    <property type="component" value="Chromosome"/>
</dbReference>
<name>D5EFJ1_AMICL</name>
<dbReference type="PANTHER" id="PTHR30332:SF17">
    <property type="entry name" value="TYPE IV PILIATION SYSTEM PROTEIN DR_0774-RELATED"/>
    <property type="match status" value="1"/>
</dbReference>
<dbReference type="EMBL" id="CP001997">
    <property type="protein sequence ID" value="ADE57323.1"/>
    <property type="molecule type" value="Genomic_DNA"/>
</dbReference>